<gene>
    <name evidence="3" type="ORF">VB776_09875</name>
</gene>
<dbReference type="CDD" id="cd00093">
    <property type="entry name" value="HTH_XRE"/>
    <property type="match status" value="1"/>
</dbReference>
<dbReference type="Gene3D" id="1.10.260.40">
    <property type="entry name" value="lambda repressor-like DNA-binding domains"/>
    <property type="match status" value="1"/>
</dbReference>
<evidence type="ECO:0000259" key="2">
    <source>
        <dbReference type="PROSITE" id="PS50943"/>
    </source>
</evidence>
<evidence type="ECO:0000313" key="4">
    <source>
        <dbReference type="Proteomes" id="UP001303899"/>
    </source>
</evidence>
<dbReference type="SMART" id="SM00530">
    <property type="entry name" value="HTH_XRE"/>
    <property type="match status" value="1"/>
</dbReference>
<feature type="domain" description="HTH cro/C1-type" evidence="2">
    <location>
        <begin position="19"/>
        <end position="73"/>
    </location>
</feature>
<proteinExistence type="predicted"/>
<accession>A0ABU5S429</accession>
<dbReference type="InterPro" id="IPR001387">
    <property type="entry name" value="Cro/C1-type_HTH"/>
</dbReference>
<dbReference type="InterPro" id="IPR050807">
    <property type="entry name" value="TransReg_Diox_bact_type"/>
</dbReference>
<dbReference type="Proteomes" id="UP001303899">
    <property type="component" value="Unassembled WGS sequence"/>
</dbReference>
<keyword evidence="4" id="KW-1185">Reference proteome</keyword>
<dbReference type="RefSeq" id="WP_323328516.1">
    <property type="nucleotide sequence ID" value="NZ_JAYGIL010000010.1"/>
</dbReference>
<organism evidence="3 4">
    <name type="scientific">Arcicella gelida</name>
    <dbReference type="NCBI Taxonomy" id="2984195"/>
    <lineage>
        <taxon>Bacteria</taxon>
        <taxon>Pseudomonadati</taxon>
        <taxon>Bacteroidota</taxon>
        <taxon>Cytophagia</taxon>
        <taxon>Cytophagales</taxon>
        <taxon>Flectobacillaceae</taxon>
        <taxon>Arcicella</taxon>
    </lineage>
</organism>
<evidence type="ECO:0000256" key="1">
    <source>
        <dbReference type="ARBA" id="ARBA00023125"/>
    </source>
</evidence>
<dbReference type="InterPro" id="IPR010982">
    <property type="entry name" value="Lambda_DNA-bd_dom_sf"/>
</dbReference>
<dbReference type="PANTHER" id="PTHR46797:SF1">
    <property type="entry name" value="METHYLPHOSPHONATE SYNTHASE"/>
    <property type="match status" value="1"/>
</dbReference>
<keyword evidence="1" id="KW-0238">DNA-binding</keyword>
<comment type="caution">
    <text evidence="3">The sequence shown here is derived from an EMBL/GenBank/DDBJ whole genome shotgun (WGS) entry which is preliminary data.</text>
</comment>
<sequence>MTKQQYRDQSYLEKVGKRIVTLREGLGISQEKLSELSGLDTRQIGRIERAENNSSISMVKKIADALKVKVSELVDVDF</sequence>
<name>A0ABU5S429_9BACT</name>
<protein>
    <submittedName>
        <fullName evidence="3">Helix-turn-helix transcriptional regulator</fullName>
    </submittedName>
</protein>
<dbReference type="Pfam" id="PF01381">
    <property type="entry name" value="HTH_3"/>
    <property type="match status" value="1"/>
</dbReference>
<reference evidence="3 4" key="1">
    <citation type="submission" date="2023-12" db="EMBL/GenBank/DDBJ databases">
        <title>Novel species of the genus Arcicella isolated from rivers.</title>
        <authorList>
            <person name="Lu H."/>
        </authorList>
    </citation>
    <scope>NUCLEOTIDE SEQUENCE [LARGE SCALE GENOMIC DNA]</scope>
    <source>
        <strain evidence="3 4">DC2W</strain>
    </source>
</reference>
<dbReference type="EMBL" id="JAYGIL010000010">
    <property type="protein sequence ID" value="MEA5403222.1"/>
    <property type="molecule type" value="Genomic_DNA"/>
</dbReference>
<dbReference type="PANTHER" id="PTHR46797">
    <property type="entry name" value="HTH-TYPE TRANSCRIPTIONAL REGULATOR"/>
    <property type="match status" value="1"/>
</dbReference>
<dbReference type="SUPFAM" id="SSF47413">
    <property type="entry name" value="lambda repressor-like DNA-binding domains"/>
    <property type="match status" value="1"/>
</dbReference>
<dbReference type="PROSITE" id="PS50943">
    <property type="entry name" value="HTH_CROC1"/>
    <property type="match status" value="1"/>
</dbReference>
<evidence type="ECO:0000313" key="3">
    <source>
        <dbReference type="EMBL" id="MEA5403222.1"/>
    </source>
</evidence>